<dbReference type="Proteomes" id="UP000004994">
    <property type="component" value="Chromosome 1"/>
</dbReference>
<reference evidence="1" key="2">
    <citation type="submission" date="2019-01" db="UniProtKB">
        <authorList>
            <consortium name="EnsemblPlants"/>
        </authorList>
    </citation>
    <scope>IDENTIFICATION</scope>
    <source>
        <strain evidence="1">cv. Heinz 1706</strain>
    </source>
</reference>
<sequence>MDDVRSFRSMVGRLIYLTLTHPDIAFSVGLYNNLKNFILEKKKEFCIMLLKYGLWDIVFTSV</sequence>
<evidence type="ECO:0008006" key="3">
    <source>
        <dbReference type="Google" id="ProtNLM"/>
    </source>
</evidence>
<dbReference type="AlphaFoldDB" id="A0A3Q7EBX9"/>
<dbReference type="EnsemblPlants" id="Solyc01g014539.1.1">
    <property type="protein sequence ID" value="Solyc01g014539.1.1"/>
    <property type="gene ID" value="Solyc01g014539.1"/>
</dbReference>
<evidence type="ECO:0000313" key="1">
    <source>
        <dbReference type="EnsemblPlants" id="Solyc01g014539.1.1"/>
    </source>
</evidence>
<keyword evidence="2" id="KW-1185">Reference proteome</keyword>
<protein>
    <recommendedName>
        <fullName evidence="3">Reverse transcriptase Ty1/copia-type domain-containing protein</fullName>
    </recommendedName>
</protein>
<name>A0A3Q7EBX9_SOLLC</name>
<evidence type="ECO:0000313" key="2">
    <source>
        <dbReference type="Proteomes" id="UP000004994"/>
    </source>
</evidence>
<accession>A0A3Q7EBX9</accession>
<reference evidence="1" key="1">
    <citation type="journal article" date="2012" name="Nature">
        <title>The tomato genome sequence provides insights into fleshy fruit evolution.</title>
        <authorList>
            <consortium name="Tomato Genome Consortium"/>
        </authorList>
    </citation>
    <scope>NUCLEOTIDE SEQUENCE [LARGE SCALE GENOMIC DNA]</scope>
    <source>
        <strain evidence="1">cv. Heinz 1706</strain>
    </source>
</reference>
<dbReference type="Gramene" id="Solyc01g014539.1.1">
    <property type="protein sequence ID" value="Solyc01g014539.1.1"/>
    <property type="gene ID" value="Solyc01g014539.1"/>
</dbReference>
<organism evidence="1">
    <name type="scientific">Solanum lycopersicum</name>
    <name type="common">Tomato</name>
    <name type="synonym">Lycopersicon esculentum</name>
    <dbReference type="NCBI Taxonomy" id="4081"/>
    <lineage>
        <taxon>Eukaryota</taxon>
        <taxon>Viridiplantae</taxon>
        <taxon>Streptophyta</taxon>
        <taxon>Embryophyta</taxon>
        <taxon>Tracheophyta</taxon>
        <taxon>Spermatophyta</taxon>
        <taxon>Magnoliopsida</taxon>
        <taxon>eudicotyledons</taxon>
        <taxon>Gunneridae</taxon>
        <taxon>Pentapetalae</taxon>
        <taxon>asterids</taxon>
        <taxon>lamiids</taxon>
        <taxon>Solanales</taxon>
        <taxon>Solanaceae</taxon>
        <taxon>Solanoideae</taxon>
        <taxon>Solaneae</taxon>
        <taxon>Solanum</taxon>
        <taxon>Solanum subgen. Lycopersicon</taxon>
    </lineage>
</organism>
<dbReference type="InParanoid" id="A0A3Q7EBX9"/>
<proteinExistence type="predicted"/>